<organism evidence="1 2">
    <name type="scientific">Paxillus rubicundulus Ve08.2h10</name>
    <dbReference type="NCBI Taxonomy" id="930991"/>
    <lineage>
        <taxon>Eukaryota</taxon>
        <taxon>Fungi</taxon>
        <taxon>Dikarya</taxon>
        <taxon>Basidiomycota</taxon>
        <taxon>Agaricomycotina</taxon>
        <taxon>Agaricomycetes</taxon>
        <taxon>Agaricomycetidae</taxon>
        <taxon>Boletales</taxon>
        <taxon>Paxilineae</taxon>
        <taxon>Paxillaceae</taxon>
        <taxon>Paxillus</taxon>
    </lineage>
</organism>
<sequence length="72" mass="8169">MVVCCLLPNQFFPLIKGTVKDLLLPLIRPLHVILVNDSKVLLSRDNWEVQKQATTLVCIPYSEIQGKSVQHN</sequence>
<proteinExistence type="predicted"/>
<evidence type="ECO:0000313" key="1">
    <source>
        <dbReference type="EMBL" id="KIK73621.1"/>
    </source>
</evidence>
<dbReference type="Proteomes" id="UP000054538">
    <property type="component" value="Unassembled WGS sequence"/>
</dbReference>
<protein>
    <submittedName>
        <fullName evidence="1">Uncharacterized protein</fullName>
    </submittedName>
</protein>
<keyword evidence="2" id="KW-1185">Reference proteome</keyword>
<gene>
    <name evidence="1" type="ORF">PAXRUDRAFT_20664</name>
</gene>
<accession>A0A0D0CRZ5</accession>
<evidence type="ECO:0000313" key="2">
    <source>
        <dbReference type="Proteomes" id="UP000054538"/>
    </source>
</evidence>
<dbReference type="AlphaFoldDB" id="A0A0D0CRZ5"/>
<reference evidence="1 2" key="1">
    <citation type="submission" date="2014-04" db="EMBL/GenBank/DDBJ databases">
        <authorList>
            <consortium name="DOE Joint Genome Institute"/>
            <person name="Kuo A."/>
            <person name="Kohler A."/>
            <person name="Jargeat P."/>
            <person name="Nagy L.G."/>
            <person name="Floudas D."/>
            <person name="Copeland A."/>
            <person name="Barry K.W."/>
            <person name="Cichocki N."/>
            <person name="Veneault-Fourrey C."/>
            <person name="LaButti K."/>
            <person name="Lindquist E.A."/>
            <person name="Lipzen A."/>
            <person name="Lundell T."/>
            <person name="Morin E."/>
            <person name="Murat C."/>
            <person name="Sun H."/>
            <person name="Tunlid A."/>
            <person name="Henrissat B."/>
            <person name="Grigoriev I.V."/>
            <person name="Hibbett D.S."/>
            <person name="Martin F."/>
            <person name="Nordberg H.P."/>
            <person name="Cantor M.N."/>
            <person name="Hua S.X."/>
        </authorList>
    </citation>
    <scope>NUCLEOTIDE SEQUENCE [LARGE SCALE GENOMIC DNA]</scope>
    <source>
        <strain evidence="1 2">Ve08.2h10</strain>
    </source>
</reference>
<reference evidence="2" key="2">
    <citation type="submission" date="2015-01" db="EMBL/GenBank/DDBJ databases">
        <title>Evolutionary Origins and Diversification of the Mycorrhizal Mutualists.</title>
        <authorList>
            <consortium name="DOE Joint Genome Institute"/>
            <consortium name="Mycorrhizal Genomics Consortium"/>
            <person name="Kohler A."/>
            <person name="Kuo A."/>
            <person name="Nagy L.G."/>
            <person name="Floudas D."/>
            <person name="Copeland A."/>
            <person name="Barry K.W."/>
            <person name="Cichocki N."/>
            <person name="Veneault-Fourrey C."/>
            <person name="LaButti K."/>
            <person name="Lindquist E.A."/>
            <person name="Lipzen A."/>
            <person name="Lundell T."/>
            <person name="Morin E."/>
            <person name="Murat C."/>
            <person name="Riley R."/>
            <person name="Ohm R."/>
            <person name="Sun H."/>
            <person name="Tunlid A."/>
            <person name="Henrissat B."/>
            <person name="Grigoriev I.V."/>
            <person name="Hibbett D.S."/>
            <person name="Martin F."/>
        </authorList>
    </citation>
    <scope>NUCLEOTIDE SEQUENCE [LARGE SCALE GENOMIC DNA]</scope>
    <source>
        <strain evidence="2">Ve08.2h10</strain>
    </source>
</reference>
<dbReference type="InParanoid" id="A0A0D0CRZ5"/>
<name>A0A0D0CRZ5_9AGAM</name>
<dbReference type="HOGENOM" id="CLU_2722931_0_0_1"/>
<dbReference type="EMBL" id="KN829573">
    <property type="protein sequence ID" value="KIK73621.1"/>
    <property type="molecule type" value="Genomic_DNA"/>
</dbReference>